<proteinExistence type="predicted"/>
<gene>
    <name evidence="2" type="ORF">PG986_004307</name>
</gene>
<dbReference type="EMBL" id="JAQQWE010000003">
    <property type="protein sequence ID" value="KAK7959453.1"/>
    <property type="molecule type" value="Genomic_DNA"/>
</dbReference>
<feature type="region of interest" description="Disordered" evidence="1">
    <location>
        <begin position="30"/>
        <end position="72"/>
    </location>
</feature>
<sequence length="108" mass="11676">MPEASIGSEGQNPECQVESLLRLGVYAQGTPVLPPVRPPEQCPEQCPEALSSEPLHPSAGESSSHRTSASHLPFEKVQKEKEVHTQTACLSLAGWLAITSNPLPIQYY</sequence>
<dbReference type="Proteomes" id="UP001391051">
    <property type="component" value="Unassembled WGS sequence"/>
</dbReference>
<evidence type="ECO:0000256" key="1">
    <source>
        <dbReference type="SAM" id="MobiDB-lite"/>
    </source>
</evidence>
<evidence type="ECO:0000313" key="3">
    <source>
        <dbReference type="Proteomes" id="UP001391051"/>
    </source>
</evidence>
<protein>
    <submittedName>
        <fullName evidence="2">Uncharacterized protein</fullName>
    </submittedName>
</protein>
<reference evidence="2 3" key="1">
    <citation type="submission" date="2023-01" db="EMBL/GenBank/DDBJ databases">
        <title>Analysis of 21 Apiospora genomes using comparative genomics revels a genus with tremendous synthesis potential of carbohydrate active enzymes and secondary metabolites.</title>
        <authorList>
            <person name="Sorensen T."/>
        </authorList>
    </citation>
    <scope>NUCLEOTIDE SEQUENCE [LARGE SCALE GENOMIC DNA]</scope>
    <source>
        <strain evidence="2 3">CBS 24483</strain>
    </source>
</reference>
<feature type="compositionally biased region" description="Polar residues" evidence="1">
    <location>
        <begin position="60"/>
        <end position="70"/>
    </location>
</feature>
<name>A0ABR1QMF7_9PEZI</name>
<dbReference type="GeneID" id="92073591"/>
<comment type="caution">
    <text evidence="2">The sequence shown here is derived from an EMBL/GenBank/DDBJ whole genome shotgun (WGS) entry which is preliminary data.</text>
</comment>
<feature type="compositionally biased region" description="Pro residues" evidence="1">
    <location>
        <begin position="32"/>
        <end position="41"/>
    </location>
</feature>
<accession>A0ABR1QMF7</accession>
<evidence type="ECO:0000313" key="2">
    <source>
        <dbReference type="EMBL" id="KAK7959453.1"/>
    </source>
</evidence>
<dbReference type="RefSeq" id="XP_066703156.1">
    <property type="nucleotide sequence ID" value="XM_066840529.1"/>
</dbReference>
<keyword evidence="3" id="KW-1185">Reference proteome</keyword>
<organism evidence="2 3">
    <name type="scientific">Apiospora aurea</name>
    <dbReference type="NCBI Taxonomy" id="335848"/>
    <lineage>
        <taxon>Eukaryota</taxon>
        <taxon>Fungi</taxon>
        <taxon>Dikarya</taxon>
        <taxon>Ascomycota</taxon>
        <taxon>Pezizomycotina</taxon>
        <taxon>Sordariomycetes</taxon>
        <taxon>Xylariomycetidae</taxon>
        <taxon>Amphisphaeriales</taxon>
        <taxon>Apiosporaceae</taxon>
        <taxon>Apiospora</taxon>
    </lineage>
</organism>